<evidence type="ECO:0000313" key="4">
    <source>
        <dbReference type="Proteomes" id="UP001237595"/>
    </source>
</evidence>
<protein>
    <submittedName>
        <fullName evidence="3">Uncharacterized protein</fullName>
    </submittedName>
</protein>
<evidence type="ECO:0000256" key="1">
    <source>
        <dbReference type="SAM" id="MobiDB-lite"/>
    </source>
</evidence>
<proteinExistence type="predicted"/>
<dbReference type="Proteomes" id="UP001237595">
    <property type="component" value="Unassembled WGS sequence"/>
</dbReference>
<comment type="caution">
    <text evidence="3">The sequence shown here is derived from an EMBL/GenBank/DDBJ whole genome shotgun (WGS) entry which is preliminary data.</text>
</comment>
<feature type="region of interest" description="Disordered" evidence="1">
    <location>
        <begin position="1"/>
        <end position="28"/>
    </location>
</feature>
<evidence type="ECO:0000256" key="2">
    <source>
        <dbReference type="SAM" id="Phobius"/>
    </source>
</evidence>
<keyword evidence="2" id="KW-0812">Transmembrane</keyword>
<dbReference type="RefSeq" id="WP_281456969.1">
    <property type="nucleotide sequence ID" value="NZ_JASAOF010000012.1"/>
</dbReference>
<name>A0ABT6PRM0_9PSEU</name>
<gene>
    <name evidence="3" type="ORF">QFW96_18620</name>
</gene>
<keyword evidence="2" id="KW-0472">Membrane</keyword>
<evidence type="ECO:0000313" key="3">
    <source>
        <dbReference type="EMBL" id="MDI2030655.1"/>
    </source>
</evidence>
<keyword evidence="4" id="KW-1185">Reference proteome</keyword>
<reference evidence="3 4" key="1">
    <citation type="submission" date="2023-04" db="EMBL/GenBank/DDBJ databases">
        <title>Draft genome sequence of Saccharopolyspora sp. TS4A08 isolated from sweet potato rhizospheric soil.</title>
        <authorList>
            <person name="Suksaard P."/>
            <person name="Duangmal K."/>
        </authorList>
    </citation>
    <scope>NUCLEOTIDE SEQUENCE [LARGE SCALE GENOMIC DNA]</scope>
    <source>
        <strain evidence="3 4">TS4A08</strain>
    </source>
</reference>
<sequence length="211" mass="22531">MTYPPQPDPYGAQSGPYPGGWQQGYQYPQQGSDAFWRQVAGNQQPPPPPPPKKRTGLVVGLVIGAVVLLLGSAVAITLAVAASNRIEAGDCMALNDERGGRMASADCGSPDSDYEVVDVREGRDLAGCGDDYVNFADDSTYCIVLDVRVGDCLTPFQQDEGVLPLKLECSKAEDQVTRVVGGQDPESACEENEGYYVFSRKTVCFGDVQGV</sequence>
<feature type="transmembrane region" description="Helical" evidence="2">
    <location>
        <begin position="57"/>
        <end position="82"/>
    </location>
</feature>
<accession>A0ABT6PRM0</accession>
<keyword evidence="2" id="KW-1133">Transmembrane helix</keyword>
<organism evidence="3 4">
    <name type="scientific">Saccharopolyspora ipomoeae</name>
    <dbReference type="NCBI Taxonomy" id="3042027"/>
    <lineage>
        <taxon>Bacteria</taxon>
        <taxon>Bacillati</taxon>
        <taxon>Actinomycetota</taxon>
        <taxon>Actinomycetes</taxon>
        <taxon>Pseudonocardiales</taxon>
        <taxon>Pseudonocardiaceae</taxon>
        <taxon>Saccharopolyspora</taxon>
    </lineage>
</organism>
<dbReference type="EMBL" id="JASAOF010000012">
    <property type="protein sequence ID" value="MDI2030655.1"/>
    <property type="molecule type" value="Genomic_DNA"/>
</dbReference>